<comment type="caution">
    <text evidence="1">The sequence shown here is derived from an EMBL/GenBank/DDBJ whole genome shotgun (WGS) entry which is preliminary data.</text>
</comment>
<dbReference type="PANTHER" id="PTHR46082:SF11">
    <property type="entry name" value="AAA+ ATPASE DOMAIN-CONTAINING PROTEIN-RELATED"/>
    <property type="match status" value="1"/>
</dbReference>
<proteinExistence type="predicted"/>
<keyword evidence="2" id="KW-1185">Reference proteome</keyword>
<keyword evidence="1" id="KW-0378">Hydrolase</keyword>
<dbReference type="RefSeq" id="XP_056481026.1">
    <property type="nucleotide sequence ID" value="XM_056637519.1"/>
</dbReference>
<dbReference type="AlphaFoldDB" id="A0A9W9SCB5"/>
<name>A0A9W9SCB5_9EURO</name>
<sequence>MPLAIVQAASYIKQRAPRVTVAQYLEVFRKSDRKKISLLSHEGGHLRRDKKASNAIFFTWQSSFDQIREVHPYPCSDELFDRQGIPDTLILSRAQSAGSDATPVASESDEECASESSSVETFEDDILILRNYSLITVSIDGRNFEMHGLVQLAMCEWLKSQGQLERWKNVFIDTLYCCFPSEPALGDVNNWPKCQSLFPHVECAVAHRPNDGEYLQKWCSLCQNASSYARLRGFIRGSIRMAKLAYKARKGTFSSNHESTLDSAEVLCLAQMLNCQWKEAEALALTVAEIRTKLLGLHHSATLTSQHNLSSIYLHQVRWQECEKLQMQVLYTRIQTVGPQHPDTVMSMASLAFTHCIQARYKQAEILGLEVVASYKQLLGIYHPATLASMHNLASAYWYQGRLEIAGDLWQQVMRMNMDVLGSFHPNTLTSMMNLAMLYHHLGGLEEAADLGYQAMHGRRHVHGLEHPDTLISIFNLAFTYHSQGRLMESENLSLQLISAHEWTLNQTYPNMTCIGNLATIYRQKGRLTEAEELGSFVMQTRTRNLGPDHPLTQFSIAGLASTYRSQERIKDAELLECKLQDIDESNHLKGCPGELDEEIGNYLGQEISLNIARNEKNNGDGSQQEQDSLVAHGHATYCRHFSGDIAFQYMGGMDRRQIAIGND</sequence>
<accession>A0A9W9SCB5</accession>
<dbReference type="GeneID" id="81376499"/>
<dbReference type="PANTHER" id="PTHR46082">
    <property type="entry name" value="ATP/GTP-BINDING PROTEIN-RELATED"/>
    <property type="match status" value="1"/>
</dbReference>
<protein>
    <submittedName>
        <fullName evidence="1">P-loop containing nucleoside triphosphate hydrolase protein</fullName>
    </submittedName>
</protein>
<dbReference type="InterPro" id="IPR011990">
    <property type="entry name" value="TPR-like_helical_dom_sf"/>
</dbReference>
<gene>
    <name evidence="1" type="ORF">N7509_012882</name>
</gene>
<reference evidence="1" key="1">
    <citation type="submission" date="2022-12" db="EMBL/GenBank/DDBJ databases">
        <authorList>
            <person name="Petersen C."/>
        </authorList>
    </citation>
    <scope>NUCLEOTIDE SEQUENCE</scope>
    <source>
        <strain evidence="1">IBT 29677</strain>
    </source>
</reference>
<dbReference type="SUPFAM" id="SSF48452">
    <property type="entry name" value="TPR-like"/>
    <property type="match status" value="2"/>
</dbReference>
<dbReference type="Proteomes" id="UP001147747">
    <property type="component" value="Unassembled WGS sequence"/>
</dbReference>
<dbReference type="OrthoDB" id="5986190at2759"/>
<dbReference type="Pfam" id="PF13424">
    <property type="entry name" value="TPR_12"/>
    <property type="match status" value="3"/>
</dbReference>
<dbReference type="InterPro" id="IPR053137">
    <property type="entry name" value="NLR-like"/>
</dbReference>
<dbReference type="Gene3D" id="1.25.40.10">
    <property type="entry name" value="Tetratricopeptide repeat domain"/>
    <property type="match status" value="2"/>
</dbReference>
<organism evidence="1 2">
    <name type="scientific">Penicillium cosmopolitanum</name>
    <dbReference type="NCBI Taxonomy" id="1131564"/>
    <lineage>
        <taxon>Eukaryota</taxon>
        <taxon>Fungi</taxon>
        <taxon>Dikarya</taxon>
        <taxon>Ascomycota</taxon>
        <taxon>Pezizomycotina</taxon>
        <taxon>Eurotiomycetes</taxon>
        <taxon>Eurotiomycetidae</taxon>
        <taxon>Eurotiales</taxon>
        <taxon>Aspergillaceae</taxon>
        <taxon>Penicillium</taxon>
    </lineage>
</organism>
<evidence type="ECO:0000313" key="2">
    <source>
        <dbReference type="Proteomes" id="UP001147747"/>
    </source>
</evidence>
<dbReference type="EMBL" id="JAPZBU010000012">
    <property type="protein sequence ID" value="KAJ5375996.1"/>
    <property type="molecule type" value="Genomic_DNA"/>
</dbReference>
<evidence type="ECO:0000313" key="1">
    <source>
        <dbReference type="EMBL" id="KAJ5375996.1"/>
    </source>
</evidence>
<dbReference type="GO" id="GO:0016787">
    <property type="term" value="F:hydrolase activity"/>
    <property type="evidence" value="ECO:0007669"/>
    <property type="project" value="UniProtKB-KW"/>
</dbReference>
<reference evidence="1" key="2">
    <citation type="journal article" date="2023" name="IMA Fungus">
        <title>Comparative genomic study of the Penicillium genus elucidates a diverse pangenome and 15 lateral gene transfer events.</title>
        <authorList>
            <person name="Petersen C."/>
            <person name="Sorensen T."/>
            <person name="Nielsen M.R."/>
            <person name="Sondergaard T.E."/>
            <person name="Sorensen J.L."/>
            <person name="Fitzpatrick D.A."/>
            <person name="Frisvad J.C."/>
            <person name="Nielsen K.L."/>
        </authorList>
    </citation>
    <scope>NUCLEOTIDE SEQUENCE</scope>
    <source>
        <strain evidence="1">IBT 29677</strain>
    </source>
</reference>